<proteinExistence type="predicted"/>
<dbReference type="EMBL" id="CP055900">
    <property type="protein sequence ID" value="QKX57949.1"/>
    <property type="molecule type" value="Genomic_DNA"/>
</dbReference>
<protein>
    <recommendedName>
        <fullName evidence="9">RING-type domain-containing protein</fullName>
    </recommendedName>
</protein>
<dbReference type="RefSeq" id="XP_035344127.1">
    <property type="nucleotide sequence ID" value="XM_035488234.1"/>
</dbReference>
<dbReference type="OrthoDB" id="10009520at2759"/>
<evidence type="ECO:0000259" key="9">
    <source>
        <dbReference type="PROSITE" id="PS51873"/>
    </source>
</evidence>
<organism evidence="10 11">
    <name type="scientific">Talaromyces rugulosus</name>
    <name type="common">Penicillium rugulosum</name>
    <dbReference type="NCBI Taxonomy" id="121627"/>
    <lineage>
        <taxon>Eukaryota</taxon>
        <taxon>Fungi</taxon>
        <taxon>Dikarya</taxon>
        <taxon>Ascomycota</taxon>
        <taxon>Pezizomycotina</taxon>
        <taxon>Eurotiomycetes</taxon>
        <taxon>Eurotiomycetidae</taxon>
        <taxon>Eurotiales</taxon>
        <taxon>Trichocomaceae</taxon>
        <taxon>Talaromyces</taxon>
        <taxon>Talaromyces sect. Islandici</taxon>
    </lineage>
</organism>
<dbReference type="InterPro" id="IPR051628">
    <property type="entry name" value="LUBAC_E3_Ligases"/>
</dbReference>
<keyword evidence="2" id="KW-0808">Transferase</keyword>
<dbReference type="GO" id="GO:0008270">
    <property type="term" value="F:zinc ion binding"/>
    <property type="evidence" value="ECO:0007669"/>
    <property type="project" value="UniProtKB-KW"/>
</dbReference>
<gene>
    <name evidence="10" type="ORF">TRUGW13939_05069</name>
</gene>
<dbReference type="InterPro" id="IPR047545">
    <property type="entry name" value="BRcat_RBR_RNF216"/>
</dbReference>
<feature type="compositionally biased region" description="Basic and acidic residues" evidence="8">
    <location>
        <begin position="1"/>
        <end position="10"/>
    </location>
</feature>
<keyword evidence="6" id="KW-0833">Ubl conjugation pathway</keyword>
<evidence type="ECO:0000256" key="2">
    <source>
        <dbReference type="ARBA" id="ARBA00022679"/>
    </source>
</evidence>
<feature type="region of interest" description="Disordered" evidence="8">
    <location>
        <begin position="1"/>
        <end position="22"/>
    </location>
</feature>
<dbReference type="Pfam" id="PF26200">
    <property type="entry name" value="Rcat_RNF216"/>
    <property type="match status" value="1"/>
</dbReference>
<evidence type="ECO:0000256" key="1">
    <source>
        <dbReference type="ARBA" id="ARBA00004906"/>
    </source>
</evidence>
<evidence type="ECO:0000256" key="4">
    <source>
        <dbReference type="ARBA" id="ARBA00022737"/>
    </source>
</evidence>
<evidence type="ECO:0000256" key="5">
    <source>
        <dbReference type="ARBA" id="ARBA00022771"/>
    </source>
</evidence>
<dbReference type="SUPFAM" id="SSF57850">
    <property type="entry name" value="RING/U-box"/>
    <property type="match status" value="2"/>
</dbReference>
<evidence type="ECO:0000256" key="6">
    <source>
        <dbReference type="ARBA" id="ARBA00022786"/>
    </source>
</evidence>
<dbReference type="InterPro" id="IPR044066">
    <property type="entry name" value="TRIAD_supradom"/>
</dbReference>
<keyword evidence="4" id="KW-0677">Repeat</keyword>
<dbReference type="GO" id="GO:0016740">
    <property type="term" value="F:transferase activity"/>
    <property type="evidence" value="ECO:0007669"/>
    <property type="project" value="UniProtKB-KW"/>
</dbReference>
<reference evidence="11" key="1">
    <citation type="submission" date="2020-06" db="EMBL/GenBank/DDBJ databases">
        <title>A chromosome-scale genome assembly of Talaromyces rugulosus W13939.</title>
        <authorList>
            <person name="Wang B."/>
            <person name="Guo L."/>
            <person name="Ye K."/>
            <person name="Wang L."/>
        </authorList>
    </citation>
    <scope>NUCLEOTIDE SEQUENCE [LARGE SCALE GENOMIC DNA]</scope>
    <source>
        <strain evidence="11">W13939</strain>
    </source>
</reference>
<dbReference type="AlphaFoldDB" id="A0A7H8QVD5"/>
<evidence type="ECO:0000256" key="7">
    <source>
        <dbReference type="ARBA" id="ARBA00022833"/>
    </source>
</evidence>
<dbReference type="CDD" id="cd20339">
    <property type="entry name" value="BRcat_RBR_RNF216"/>
    <property type="match status" value="1"/>
</dbReference>
<evidence type="ECO:0000313" key="11">
    <source>
        <dbReference type="Proteomes" id="UP000509510"/>
    </source>
</evidence>
<keyword evidence="5" id="KW-0863">Zinc-finger</keyword>
<dbReference type="Gene3D" id="1.20.120.1750">
    <property type="match status" value="1"/>
</dbReference>
<name>A0A7H8QVD5_TALRU</name>
<evidence type="ECO:0000313" key="10">
    <source>
        <dbReference type="EMBL" id="QKX57949.1"/>
    </source>
</evidence>
<dbReference type="CDD" id="cd20353">
    <property type="entry name" value="Rcat_RBR_RNF216"/>
    <property type="match status" value="1"/>
</dbReference>
<keyword evidence="7" id="KW-0862">Zinc</keyword>
<dbReference type="InterPro" id="IPR047544">
    <property type="entry name" value="RING-HC_RBR_RNF216"/>
</dbReference>
<evidence type="ECO:0000256" key="3">
    <source>
        <dbReference type="ARBA" id="ARBA00022723"/>
    </source>
</evidence>
<dbReference type="PROSITE" id="PS51873">
    <property type="entry name" value="TRIAD"/>
    <property type="match status" value="1"/>
</dbReference>
<dbReference type="Proteomes" id="UP000509510">
    <property type="component" value="Chromosome III"/>
</dbReference>
<dbReference type="PANTHER" id="PTHR22770">
    <property type="entry name" value="UBIQUITIN CONJUGATING ENZYME 7 INTERACTING PROTEIN-RELATED"/>
    <property type="match status" value="1"/>
</dbReference>
<accession>A0A7H8QVD5</accession>
<feature type="region of interest" description="Disordered" evidence="8">
    <location>
        <begin position="164"/>
        <end position="183"/>
    </location>
</feature>
<dbReference type="CDD" id="cd16630">
    <property type="entry name" value="RING-HC_RBR_RNF216"/>
    <property type="match status" value="1"/>
</dbReference>
<feature type="domain" description="RING-type" evidence="9">
    <location>
        <begin position="271"/>
        <end position="491"/>
    </location>
</feature>
<keyword evidence="3" id="KW-0479">Metal-binding</keyword>
<dbReference type="InterPro" id="IPR047546">
    <property type="entry name" value="Rcat_RBR_RNF216"/>
</dbReference>
<dbReference type="PANTHER" id="PTHR22770:SF47">
    <property type="entry name" value="E3 UBIQUITIN-PROTEIN LIGASE RNF216"/>
    <property type="match status" value="1"/>
</dbReference>
<evidence type="ECO:0000256" key="8">
    <source>
        <dbReference type="SAM" id="MobiDB-lite"/>
    </source>
</evidence>
<dbReference type="KEGG" id="trg:TRUGW13939_05069"/>
<keyword evidence="11" id="KW-1185">Reference proteome</keyword>
<sequence length="584" mass="65927">MDNRPSHRDVSLQPKPNPVSPLNISHFPRKSGYQGGQAVYAPCIQTAPDTSNWSNHFYSPLFALKGFNPSNEAAHTLAIQTNHRSRPTTQPEPAVSFQQPYLHPRGFHRDIPLQTPRPASRLDSHPILPPIFNHQRFIDQTIVKPAEAVPRPFDLEYFYSKRAMKRRPSDDESNTEDPKRPRKGPCYKLIALANEFPFVQHKTIRALLSRHETLLDAYEALYHLEQPDPNDDRNPLTRLRRVRPKNETNIPLEIQREIEQIKKIVADNAKNLVECQCCFVGVSPKVAISCNGDETHSFCRRCIKKYAETQLGQMNYDIKCIDVSGCHAGFEKALLQQVVGEKFLKRLEFLQQMDELTKSGVKGLEGCPFCEFKAVCVPLVQVKGTPKFSCQNPDCGKVSCRLCQCESHAPKSCAQAKKERGVPERREVEEAMTKALLRTCPKCGISIVKESGCNKIQCRCGTLICDVCKANITKAGYKHFSREGCPPSEPDQGQSRLVDEVQRAGNAAVDKIVAGNGNILREQLHIEAPQPQPEPVHFNFAPPPVNMRFPHPLLRADPAPFEPRNFPQYFPQYLPPNNLPNRLS</sequence>
<dbReference type="GeneID" id="55992567"/>
<comment type="pathway">
    <text evidence="1">Protein modification; protein ubiquitination.</text>
</comment>